<evidence type="ECO:0000313" key="2">
    <source>
        <dbReference type="EMBL" id="MBC5631625.1"/>
    </source>
</evidence>
<comment type="caution">
    <text evidence="2">The sequence shown here is derived from an EMBL/GenBank/DDBJ whole genome shotgun (WGS) entry which is preliminary data.</text>
</comment>
<evidence type="ECO:0000259" key="1">
    <source>
        <dbReference type="Pfam" id="PF05598"/>
    </source>
</evidence>
<name>A0ABR7DKI6_9BACT</name>
<feature type="domain" description="Transposase InsH N-terminal" evidence="1">
    <location>
        <begin position="20"/>
        <end position="111"/>
    </location>
</feature>
<proteinExistence type="predicted"/>
<sequence>MAKLHFRPYIPNQTVLFPQRIDENIAENAPVRIVNAIVDNLHLDNFKKLYKETGRCPYHPKMMLKVILYAYMNNIYSCRKIEQLLLRDIHYIWLSGYEKPDFITINRFRNRVKEEINNVFTQLVLVLADKGFISLDVEYIDGTK</sequence>
<gene>
    <name evidence="2" type="ORF">H8S65_02365</name>
</gene>
<feature type="non-terminal residue" evidence="2">
    <location>
        <position position="144"/>
    </location>
</feature>
<protein>
    <submittedName>
        <fullName evidence="2">Transposase</fullName>
    </submittedName>
</protein>
<dbReference type="InterPro" id="IPR008490">
    <property type="entry name" value="Transposase_InsH_N"/>
</dbReference>
<dbReference type="Proteomes" id="UP000651475">
    <property type="component" value="Unassembled WGS sequence"/>
</dbReference>
<keyword evidence="3" id="KW-1185">Reference proteome</keyword>
<reference evidence="2 3" key="1">
    <citation type="submission" date="2020-08" db="EMBL/GenBank/DDBJ databases">
        <title>Genome public.</title>
        <authorList>
            <person name="Liu C."/>
            <person name="Sun Q."/>
        </authorList>
    </citation>
    <scope>NUCLEOTIDE SEQUENCE [LARGE SCALE GENOMIC DNA]</scope>
    <source>
        <strain evidence="2 3">NSJ-79</strain>
    </source>
</reference>
<evidence type="ECO:0000313" key="3">
    <source>
        <dbReference type="Proteomes" id="UP000651475"/>
    </source>
</evidence>
<organism evidence="2 3">
    <name type="scientific">Parabacteroides hominis</name>
    <dbReference type="NCBI Taxonomy" id="2763057"/>
    <lineage>
        <taxon>Bacteria</taxon>
        <taxon>Pseudomonadati</taxon>
        <taxon>Bacteroidota</taxon>
        <taxon>Bacteroidia</taxon>
        <taxon>Bacteroidales</taxon>
        <taxon>Tannerellaceae</taxon>
        <taxon>Parabacteroides</taxon>
    </lineage>
</organism>
<dbReference type="RefSeq" id="WP_186928367.1">
    <property type="nucleotide sequence ID" value="NZ_JACOOJ010000003.1"/>
</dbReference>
<accession>A0ABR7DKI6</accession>
<dbReference type="PANTHER" id="PTHR33408:SF2">
    <property type="entry name" value="TRANSPOSASE DDE DOMAIN-CONTAINING PROTEIN"/>
    <property type="match status" value="1"/>
</dbReference>
<dbReference type="EMBL" id="JACOOJ010000003">
    <property type="protein sequence ID" value="MBC5631625.1"/>
    <property type="molecule type" value="Genomic_DNA"/>
</dbReference>
<dbReference type="PANTHER" id="PTHR33408">
    <property type="entry name" value="TRANSPOSASE"/>
    <property type="match status" value="1"/>
</dbReference>
<dbReference type="Pfam" id="PF05598">
    <property type="entry name" value="DUF772"/>
    <property type="match status" value="1"/>
</dbReference>